<dbReference type="AlphaFoldDB" id="A0A0F9QI31"/>
<dbReference type="Pfam" id="PF02037">
    <property type="entry name" value="SAP"/>
    <property type="match status" value="1"/>
</dbReference>
<sequence>MKSLKSLLPTKTVTFLIYICRKYDLKKYSSLKKDGLLNLILTSINNPQVSEKIRSLIKNNGTTAFILKNLVDNNNEISYSKLRKEVLKDRSGSAFLGYYKVLTENYIIFEDDSTDDDIVFLPREFTRFTKEVIEKHIKDEEPEEIIITEEEEKASKEISTIDQLLYSKKYMKVESLQEILKNVNLPFSGNKNQIIERILYETKINIEGIIDSLFGKNELREICIGFDLPRSGNKYILIERILGKFPLAKPKRTVKAKAKPLQKATIKVKKEPKAMASSKAQEIVAKEVKEESRKEKKPLITQFKSILNEIPLTPSNFKSTDKYANKQRNLENSITTGLKVTKNLQKELFDGIEIIDGGSSNQPTIIVERGEEKLGVSIWFFDSTGRMSTIKTKVFDYKYDYGKNLIFYIYDPTGNNFKNENHMKLKQEVAVVYKRSKDFEKNL</sequence>
<dbReference type="EMBL" id="LAZR01003993">
    <property type="protein sequence ID" value="KKN12781.1"/>
    <property type="molecule type" value="Genomic_DNA"/>
</dbReference>
<name>A0A0F9QI31_9ZZZZ</name>
<comment type="caution">
    <text evidence="2">The sequence shown here is derived from an EMBL/GenBank/DDBJ whole genome shotgun (WGS) entry which is preliminary data.</text>
</comment>
<dbReference type="InterPro" id="IPR003034">
    <property type="entry name" value="SAP_dom"/>
</dbReference>
<proteinExistence type="predicted"/>
<gene>
    <name evidence="2" type="ORF">LCGC14_1012990</name>
</gene>
<evidence type="ECO:0000313" key="2">
    <source>
        <dbReference type="EMBL" id="KKN12781.1"/>
    </source>
</evidence>
<dbReference type="PROSITE" id="PS50800">
    <property type="entry name" value="SAP"/>
    <property type="match status" value="1"/>
</dbReference>
<evidence type="ECO:0000259" key="1">
    <source>
        <dbReference type="PROSITE" id="PS50800"/>
    </source>
</evidence>
<dbReference type="InterPro" id="IPR036361">
    <property type="entry name" value="SAP_dom_sf"/>
</dbReference>
<organism evidence="2">
    <name type="scientific">marine sediment metagenome</name>
    <dbReference type="NCBI Taxonomy" id="412755"/>
    <lineage>
        <taxon>unclassified sequences</taxon>
        <taxon>metagenomes</taxon>
        <taxon>ecological metagenomes</taxon>
    </lineage>
</organism>
<protein>
    <recommendedName>
        <fullName evidence="1">SAP domain-containing protein</fullName>
    </recommendedName>
</protein>
<dbReference type="Gene3D" id="1.10.720.30">
    <property type="entry name" value="SAP domain"/>
    <property type="match status" value="1"/>
</dbReference>
<dbReference type="SMART" id="SM00513">
    <property type="entry name" value="SAP"/>
    <property type="match status" value="2"/>
</dbReference>
<accession>A0A0F9QI31</accession>
<feature type="domain" description="SAP" evidence="1">
    <location>
        <begin position="168"/>
        <end position="202"/>
    </location>
</feature>
<reference evidence="2" key="1">
    <citation type="journal article" date="2015" name="Nature">
        <title>Complex archaea that bridge the gap between prokaryotes and eukaryotes.</title>
        <authorList>
            <person name="Spang A."/>
            <person name="Saw J.H."/>
            <person name="Jorgensen S.L."/>
            <person name="Zaremba-Niedzwiedzka K."/>
            <person name="Martijn J."/>
            <person name="Lind A.E."/>
            <person name="van Eijk R."/>
            <person name="Schleper C."/>
            <person name="Guy L."/>
            <person name="Ettema T.J."/>
        </authorList>
    </citation>
    <scope>NUCLEOTIDE SEQUENCE</scope>
</reference>
<dbReference type="SUPFAM" id="SSF68906">
    <property type="entry name" value="SAP domain"/>
    <property type="match status" value="1"/>
</dbReference>